<dbReference type="AlphaFoldDB" id="A0A4C1V1S5"/>
<accession>A0A4C1V1S5</accession>
<reference evidence="1 2" key="1">
    <citation type="journal article" date="2019" name="Commun. Biol.">
        <title>The bagworm genome reveals a unique fibroin gene that provides high tensile strength.</title>
        <authorList>
            <person name="Kono N."/>
            <person name="Nakamura H."/>
            <person name="Ohtoshi R."/>
            <person name="Tomita M."/>
            <person name="Numata K."/>
            <person name="Arakawa K."/>
        </authorList>
    </citation>
    <scope>NUCLEOTIDE SEQUENCE [LARGE SCALE GENOMIC DNA]</scope>
</reference>
<dbReference type="OrthoDB" id="7280611at2759"/>
<protein>
    <submittedName>
        <fullName evidence="1">Uncharacterized protein</fullName>
    </submittedName>
</protein>
<keyword evidence="2" id="KW-1185">Reference proteome</keyword>
<evidence type="ECO:0000313" key="1">
    <source>
        <dbReference type="EMBL" id="GBP32741.1"/>
    </source>
</evidence>
<evidence type="ECO:0000313" key="2">
    <source>
        <dbReference type="Proteomes" id="UP000299102"/>
    </source>
</evidence>
<gene>
    <name evidence="1" type="ORF">EVAR_18893_1</name>
</gene>
<proteinExistence type="predicted"/>
<organism evidence="1 2">
    <name type="scientific">Eumeta variegata</name>
    <name type="common">Bagworm moth</name>
    <name type="synonym">Eumeta japonica</name>
    <dbReference type="NCBI Taxonomy" id="151549"/>
    <lineage>
        <taxon>Eukaryota</taxon>
        <taxon>Metazoa</taxon>
        <taxon>Ecdysozoa</taxon>
        <taxon>Arthropoda</taxon>
        <taxon>Hexapoda</taxon>
        <taxon>Insecta</taxon>
        <taxon>Pterygota</taxon>
        <taxon>Neoptera</taxon>
        <taxon>Endopterygota</taxon>
        <taxon>Lepidoptera</taxon>
        <taxon>Glossata</taxon>
        <taxon>Ditrysia</taxon>
        <taxon>Tineoidea</taxon>
        <taxon>Psychidae</taxon>
        <taxon>Oiketicinae</taxon>
        <taxon>Eumeta</taxon>
    </lineage>
</organism>
<name>A0A4C1V1S5_EUMVA</name>
<comment type="caution">
    <text evidence="1">The sequence shown here is derived from an EMBL/GenBank/DDBJ whole genome shotgun (WGS) entry which is preliminary data.</text>
</comment>
<sequence>MNPSSPLVNNFVKTDNGLGKDGVLKLYLIVEAAMGVDRLAVYQDPGVTSKSCLRVIAILLSVGMCTNTFADRVQKFIIFSDRYQALNFSKCVAGPIKSYSGSDAARGPGKKFLQLVEQHDLRLRLLRAADVSVSLVKKYITLLVTHLIIVLQFGQLIDKHLFQIN</sequence>
<dbReference type="EMBL" id="BGZK01000264">
    <property type="protein sequence ID" value="GBP32741.1"/>
    <property type="molecule type" value="Genomic_DNA"/>
</dbReference>
<dbReference type="Proteomes" id="UP000299102">
    <property type="component" value="Unassembled WGS sequence"/>
</dbReference>